<dbReference type="AlphaFoldDB" id="A0A1W1HFB4"/>
<evidence type="ECO:0000313" key="1">
    <source>
        <dbReference type="EMBL" id="SLM31179.1"/>
    </source>
</evidence>
<dbReference type="OrthoDB" id="459394at2"/>
<dbReference type="RefSeq" id="WP_080799580.1">
    <property type="nucleotide sequence ID" value="NZ_LT828540.1"/>
</dbReference>
<name>A0A1W1HFB4_9BACT</name>
<sequence>MVDITIYIEGVKLTNASAMTVDSSAFFRESFYELFSQKLHPTEFNLKIIPFGTVTLSKRWTYDGPKTGTGRRRS</sequence>
<organism evidence="1 2">
    <name type="scientific">Desulfamplus magnetovallimortis</name>
    <dbReference type="NCBI Taxonomy" id="1246637"/>
    <lineage>
        <taxon>Bacteria</taxon>
        <taxon>Pseudomonadati</taxon>
        <taxon>Thermodesulfobacteriota</taxon>
        <taxon>Desulfobacteria</taxon>
        <taxon>Desulfobacterales</taxon>
        <taxon>Desulfobacteraceae</taxon>
        <taxon>Desulfamplus</taxon>
    </lineage>
</organism>
<dbReference type="Proteomes" id="UP000191931">
    <property type="component" value="Unassembled WGS sequence"/>
</dbReference>
<reference evidence="1 2" key="1">
    <citation type="submission" date="2017-03" db="EMBL/GenBank/DDBJ databases">
        <authorList>
            <person name="Afonso C.L."/>
            <person name="Miller P.J."/>
            <person name="Scott M.A."/>
            <person name="Spackman E."/>
            <person name="Goraichik I."/>
            <person name="Dimitrov K.M."/>
            <person name="Suarez D.L."/>
            <person name="Swayne D.E."/>
        </authorList>
    </citation>
    <scope>NUCLEOTIDE SEQUENCE [LARGE SCALE GENOMIC DNA]</scope>
    <source>
        <strain evidence="1">PRJEB14757</strain>
    </source>
</reference>
<protein>
    <submittedName>
        <fullName evidence="1">Uncharacterized protein</fullName>
    </submittedName>
</protein>
<dbReference type="STRING" id="1246637.MTBBW1_280015"/>
<evidence type="ECO:0000313" key="2">
    <source>
        <dbReference type="Proteomes" id="UP000191931"/>
    </source>
</evidence>
<proteinExistence type="predicted"/>
<keyword evidence="2" id="KW-1185">Reference proteome</keyword>
<accession>A0A1W1HFB4</accession>
<dbReference type="EMBL" id="FWEV01000201">
    <property type="protein sequence ID" value="SLM31179.1"/>
    <property type="molecule type" value="Genomic_DNA"/>
</dbReference>
<gene>
    <name evidence="1" type="ORF">MTBBW1_280015</name>
</gene>